<name>A0A6N6NRZ8_9ACTN</name>
<dbReference type="GeneID" id="98658932"/>
<dbReference type="EMBL" id="WAJR01000010">
    <property type="protein sequence ID" value="KAB1640664.1"/>
    <property type="molecule type" value="Genomic_DNA"/>
</dbReference>
<protein>
    <submittedName>
        <fullName evidence="1">Uncharacterized protein</fullName>
    </submittedName>
</protein>
<dbReference type="Proteomes" id="UP000468668">
    <property type="component" value="Unassembled WGS sequence"/>
</dbReference>
<keyword evidence="2" id="KW-1185">Reference proteome</keyword>
<evidence type="ECO:0000313" key="1">
    <source>
        <dbReference type="EMBL" id="KAB1640664.1"/>
    </source>
</evidence>
<proteinExistence type="predicted"/>
<comment type="caution">
    <text evidence="1">The sequence shown here is derived from an EMBL/GenBank/DDBJ whole genome shotgun (WGS) entry which is preliminary data.</text>
</comment>
<dbReference type="AlphaFoldDB" id="A0A6N6NRZ8"/>
<organism evidence="1 2">
    <name type="scientific">Ellagibacter isourolithinifaciens</name>
    <dbReference type="NCBI Taxonomy" id="2137581"/>
    <lineage>
        <taxon>Bacteria</taxon>
        <taxon>Bacillati</taxon>
        <taxon>Actinomycetota</taxon>
        <taxon>Coriobacteriia</taxon>
        <taxon>Eggerthellales</taxon>
        <taxon>Eggerthellaceae</taxon>
        <taxon>Ellagibacter</taxon>
    </lineage>
</organism>
<reference evidence="1 2" key="1">
    <citation type="submission" date="2019-09" db="EMBL/GenBank/DDBJ databases">
        <title>Whole genome shotgun sequencing (WGS) of Ellagibacter isourolithinifaciens DSM 104140(T) and Adlercreutzia muris DSM 29508(T).</title>
        <authorList>
            <person name="Stoll D.A."/>
            <person name="Danylec N."/>
            <person name="Huch M."/>
        </authorList>
    </citation>
    <scope>NUCLEOTIDE SEQUENCE [LARGE SCALE GENOMIC DNA]</scope>
    <source>
        <strain evidence="1 2">DSM 104140</strain>
    </source>
</reference>
<gene>
    <name evidence="1" type="ORF">F8C90_05715</name>
</gene>
<evidence type="ECO:0000313" key="2">
    <source>
        <dbReference type="Proteomes" id="UP000468668"/>
    </source>
</evidence>
<sequence>MDIVVSHITAFHWYLRNANPLRGSSRQCRMRRLPPVAPSAESARDALLSLSLSDECLNVIVSCESGRRSSEALRSHLYSDNLPPGTAVPLDFLPPGNRLFLSSPEFTFLQLAATYPLEQAAYFGFALCSSYRIDEWTPGGIALRAQDDPSPTTTRKIATFLDRIGPVRGSARARRALTYVRDNSFSPMESGLALSLGMPLRHGGFNLGNVTMNPTIKIRTNKNTQGGSRFITRRPDILIEAKGRDGIVRRVAIDYDSSSFHAGQVDIVRDIERRNEFAALPNFTHFSLASPQVHDFNQYQQTAIRIRRALGKRDDPSRKAGEAQADFEARRTAIWHKQFALWSEVVRPSDFRRLE</sequence>
<dbReference type="RefSeq" id="WP_211361036.1">
    <property type="nucleotide sequence ID" value="NZ_WAJR01000010.1"/>
</dbReference>
<accession>A0A6N6NRZ8</accession>